<comment type="caution">
    <text evidence="11">The sequence shown here is derived from an EMBL/GenBank/DDBJ whole genome shotgun (WGS) entry which is preliminary data.</text>
</comment>
<feature type="transmembrane region" description="Helical" evidence="8">
    <location>
        <begin position="510"/>
        <end position="529"/>
    </location>
</feature>
<feature type="transmembrane region" description="Helical" evidence="8">
    <location>
        <begin position="572"/>
        <end position="601"/>
    </location>
</feature>
<gene>
    <name evidence="11" type="ORF">PSALAMII_LOCUS1665</name>
</gene>
<evidence type="ECO:0000256" key="6">
    <source>
        <dbReference type="ARBA" id="ARBA00023136"/>
    </source>
</evidence>
<feature type="domain" description="ML-like" evidence="10">
    <location>
        <begin position="21"/>
        <end position="163"/>
    </location>
</feature>
<keyword evidence="12" id="KW-1185">Reference proteome</keyword>
<dbReference type="PANTHER" id="PTHR31145">
    <property type="entry name" value="INTEGRAL MEMBRANE PROTEIN (AFU_ORTHOLOGUE AFUA_7G01610)"/>
    <property type="match status" value="1"/>
</dbReference>
<dbReference type="AlphaFoldDB" id="A0A9W4IK73"/>
<feature type="chain" id="PRO_5040774814" description="ML-like domain-containing protein" evidence="9">
    <location>
        <begin position="20"/>
        <end position="732"/>
    </location>
</feature>
<evidence type="ECO:0000256" key="1">
    <source>
        <dbReference type="ARBA" id="ARBA00004141"/>
    </source>
</evidence>
<dbReference type="Pfam" id="PF14558">
    <property type="entry name" value="TRP_N"/>
    <property type="match status" value="1"/>
</dbReference>
<keyword evidence="4 9" id="KW-0732">Signal</keyword>
<keyword evidence="3 8" id="KW-0812">Transmembrane</keyword>
<proteinExistence type="inferred from homology"/>
<keyword evidence="6 8" id="KW-0472">Membrane</keyword>
<dbReference type="InterPro" id="IPR040241">
    <property type="entry name" value="TRP_Flc/Pkd2-like"/>
</dbReference>
<evidence type="ECO:0000256" key="8">
    <source>
        <dbReference type="SAM" id="Phobius"/>
    </source>
</evidence>
<feature type="transmembrane region" description="Helical" evidence="8">
    <location>
        <begin position="422"/>
        <end position="448"/>
    </location>
</feature>
<feature type="transmembrane region" description="Helical" evidence="8">
    <location>
        <begin position="343"/>
        <end position="375"/>
    </location>
</feature>
<organism evidence="11 12">
    <name type="scientific">Penicillium salamii</name>
    <dbReference type="NCBI Taxonomy" id="1612424"/>
    <lineage>
        <taxon>Eukaryota</taxon>
        <taxon>Fungi</taxon>
        <taxon>Dikarya</taxon>
        <taxon>Ascomycota</taxon>
        <taxon>Pezizomycotina</taxon>
        <taxon>Eurotiomycetes</taxon>
        <taxon>Eurotiomycetidae</taxon>
        <taxon>Eurotiales</taxon>
        <taxon>Aspergillaceae</taxon>
        <taxon>Penicillium</taxon>
    </lineage>
</organism>
<dbReference type="GO" id="GO:0009272">
    <property type="term" value="P:fungal-type cell wall biogenesis"/>
    <property type="evidence" value="ECO:0007669"/>
    <property type="project" value="TreeGrafter"/>
</dbReference>
<feature type="transmembrane region" description="Helical" evidence="8">
    <location>
        <begin position="541"/>
        <end position="560"/>
    </location>
</feature>
<accession>A0A9W4IK73</accession>
<dbReference type="OrthoDB" id="2115177at2759"/>
<protein>
    <recommendedName>
        <fullName evidence="10">ML-like domain-containing protein</fullName>
    </recommendedName>
</protein>
<keyword evidence="5 8" id="KW-1133">Transmembrane helix</keyword>
<feature type="signal peptide" evidence="9">
    <location>
        <begin position="1"/>
        <end position="19"/>
    </location>
</feature>
<evidence type="ECO:0000256" key="5">
    <source>
        <dbReference type="ARBA" id="ARBA00022989"/>
    </source>
</evidence>
<dbReference type="PANTHER" id="PTHR31145:SF5">
    <property type="entry name" value="DUF907 DOMAIN PROTEIN (AFU_ORTHOLOGUE AFUA_2G06100)"/>
    <property type="match status" value="1"/>
</dbReference>
<feature type="region of interest" description="Disordered" evidence="7">
    <location>
        <begin position="678"/>
        <end position="732"/>
    </location>
</feature>
<dbReference type="Pfam" id="PF06011">
    <property type="entry name" value="TRP"/>
    <property type="match status" value="1"/>
</dbReference>
<dbReference type="SMART" id="SM01320">
    <property type="entry name" value="TRP_N"/>
    <property type="match status" value="1"/>
</dbReference>
<dbReference type="InterPro" id="IPR010308">
    <property type="entry name" value="TRP_C"/>
</dbReference>
<comment type="similarity">
    <text evidence="2">Belongs to the transient receptor potential (TRP) ion channel family.</text>
</comment>
<reference evidence="11" key="1">
    <citation type="submission" date="2021-07" db="EMBL/GenBank/DDBJ databases">
        <authorList>
            <person name="Branca A.L. A."/>
        </authorList>
    </citation>
    <scope>NUCLEOTIDE SEQUENCE</scope>
</reference>
<evidence type="ECO:0000259" key="10">
    <source>
        <dbReference type="SMART" id="SM01320"/>
    </source>
</evidence>
<evidence type="ECO:0000256" key="7">
    <source>
        <dbReference type="SAM" id="MobiDB-lite"/>
    </source>
</evidence>
<feature type="transmembrane region" description="Helical" evidence="8">
    <location>
        <begin position="484"/>
        <end position="504"/>
    </location>
</feature>
<name>A0A9W4IK73_9EURO</name>
<dbReference type="EMBL" id="CAJVPG010000055">
    <property type="protein sequence ID" value="CAG8292010.1"/>
    <property type="molecule type" value="Genomic_DNA"/>
</dbReference>
<feature type="transmembrane region" description="Helical" evidence="8">
    <location>
        <begin position="396"/>
        <end position="416"/>
    </location>
</feature>
<evidence type="ECO:0000256" key="4">
    <source>
        <dbReference type="ARBA" id="ARBA00022729"/>
    </source>
</evidence>
<evidence type="ECO:0000256" key="3">
    <source>
        <dbReference type="ARBA" id="ARBA00022692"/>
    </source>
</evidence>
<evidence type="ECO:0000256" key="9">
    <source>
        <dbReference type="SAM" id="SignalP"/>
    </source>
</evidence>
<dbReference type="Proteomes" id="UP001152649">
    <property type="component" value="Unassembled WGS sequence"/>
</dbReference>
<evidence type="ECO:0000256" key="2">
    <source>
        <dbReference type="ARBA" id="ARBA00010642"/>
    </source>
</evidence>
<comment type="subcellular location">
    <subcellularLocation>
        <location evidence="1">Membrane</location>
        <topology evidence="1">Multi-pass membrane protein</topology>
    </subcellularLocation>
</comment>
<dbReference type="GO" id="GO:0016020">
    <property type="term" value="C:membrane"/>
    <property type="evidence" value="ECO:0007669"/>
    <property type="project" value="UniProtKB-SubCell"/>
</dbReference>
<sequence length="732" mass="79585">MRNYIWALLGLAAVPQALAADTLSTSGFNLCMTDSAINVQKMDVTYTRSSGVVVFDVAGTNAKQQKVTAAITVTAYGRELYKKEFDPCGDEIHVDQLCPVPKGTFKASGSMEIPQEYASQIPAIAFNMPDLDGQAKLVLKSKGDSASNVACIQSELSNGHSTNVKAVTYVSAGIAAGALALTGVSAAGAAGGVGAPSHSPGFGDVMGWFHSMATNGMLSVAYPSVYSSFSKNFMWSTGLIPWPSMLNSIDSFRSATGGNTTTESYAFLKNASLSTSASSSNTTKRSWDYTIQFGELVARSIDASADDTVSNSTSSSDDDSGSSSTVDRFKEISNELLVPSADVFMTVLLIFAIVIAVVVVGILLVKVVLELWALYGRFPEKLSDFRKDYWGIMARTITNMILVLYSIWVLYCVYQLRKGDSWAAKTLAAITLALFTALLMFFAVRIVYMARKYKRAEGDSSGLYENKDTWKKYSLFYDNYKKDFWWIFIPVIVYALVKGCIIAGGEGHGLFQSAGQLACEVLLLGLLVWSRPYATKASMGINIAVQVVRVLSIACVLVFVEELGMSQTTKTVTGIVLIVVQSTLTAVLAILITVNAIISCCRENPHARRRREAGKSSTPNPFNPHDHITHVAFLPEKANRDIDDLTPLDARDSLLMEHPQRKEYTEMSHFNFTGPYEPYRDQPHRPGSHGSNEHHGLVGNDYGVAHGRSTSPDSRSSIDGRHPTKPGYGMAY</sequence>
<dbReference type="GO" id="GO:0055085">
    <property type="term" value="P:transmembrane transport"/>
    <property type="evidence" value="ECO:0007669"/>
    <property type="project" value="TreeGrafter"/>
</dbReference>
<evidence type="ECO:0000313" key="11">
    <source>
        <dbReference type="EMBL" id="CAG8292010.1"/>
    </source>
</evidence>
<evidence type="ECO:0000313" key="12">
    <source>
        <dbReference type="Proteomes" id="UP001152649"/>
    </source>
</evidence>
<dbReference type="InterPro" id="IPR032800">
    <property type="entry name" value="TRP_N"/>
</dbReference>